<comment type="caution">
    <text evidence="2">The sequence shown here is derived from an EMBL/GenBank/DDBJ whole genome shotgun (WGS) entry which is preliminary data.</text>
</comment>
<dbReference type="InterPro" id="IPR011249">
    <property type="entry name" value="Metalloenz_LuxS/M16"/>
</dbReference>
<dbReference type="Proteomes" id="UP000078284">
    <property type="component" value="Chromosome 1"/>
</dbReference>
<sequence>MLRSLTCSSTITSTSLFFRSFRQHPRSYLSPSSSTTVISASGRNIRRLSTLEAAGRQIFLRRGLKLLSAASRGLNGQFSRLSIRAVATQSAPSSYPGQDEAEKLGFEKVSEEFISECKSKAVLFKHKKTGCEVMSVSNDDENKVFGIVFRTPPKDSTGIPHILEHSVLCGSRKYPMKEPFVELLKGSLHTFLNAFTYPDRTCYPVASTNKKDFYNLVDVYLDAVFFPKCVDDVHTFQQEGWHYELNDPSEDISYKGVVFNEMKGVYSQPDNILGRVTQQANFDCSLIFLNNWSTISF</sequence>
<protein>
    <recommendedName>
        <fullName evidence="1">Peptidase M16 N-terminal domain-containing protein</fullName>
    </recommendedName>
</protein>
<proteinExistence type="predicted"/>
<evidence type="ECO:0000313" key="3">
    <source>
        <dbReference type="Proteomes" id="UP000078284"/>
    </source>
</evidence>
<accession>A0A178WF36</accession>
<dbReference type="PANTHER" id="PTHR43016:SF13">
    <property type="entry name" value="PRESEQUENCE PROTEASE, MITOCHONDRIAL"/>
    <property type="match status" value="1"/>
</dbReference>
<dbReference type="FunFam" id="3.30.830.10:FF:000034">
    <property type="entry name" value="presequence protease 1, chloroplastic/mitochondrial"/>
    <property type="match status" value="1"/>
</dbReference>
<dbReference type="ExpressionAtlas" id="A0A178WF36">
    <property type="expression patterns" value="baseline and differential"/>
</dbReference>
<dbReference type="InterPro" id="IPR011765">
    <property type="entry name" value="Pept_M16_N"/>
</dbReference>
<evidence type="ECO:0000313" key="2">
    <source>
        <dbReference type="EMBL" id="OAP17027.1"/>
    </source>
</evidence>
<name>A0A178WF36_ARATH</name>
<dbReference type="GO" id="GO:0046872">
    <property type="term" value="F:metal ion binding"/>
    <property type="evidence" value="ECO:0007669"/>
    <property type="project" value="InterPro"/>
</dbReference>
<dbReference type="EMBL" id="LUHQ01000001">
    <property type="protein sequence ID" value="OAP17027.1"/>
    <property type="molecule type" value="Genomic_DNA"/>
</dbReference>
<organism evidence="2 3">
    <name type="scientific">Arabidopsis thaliana</name>
    <name type="common">Mouse-ear cress</name>
    <dbReference type="NCBI Taxonomy" id="3702"/>
    <lineage>
        <taxon>Eukaryota</taxon>
        <taxon>Viridiplantae</taxon>
        <taxon>Streptophyta</taxon>
        <taxon>Embryophyta</taxon>
        <taxon>Tracheophyta</taxon>
        <taxon>Spermatophyta</taxon>
        <taxon>Magnoliopsida</taxon>
        <taxon>eudicotyledons</taxon>
        <taxon>Gunneridae</taxon>
        <taxon>Pentapetalae</taxon>
        <taxon>rosids</taxon>
        <taxon>malvids</taxon>
        <taxon>Brassicales</taxon>
        <taxon>Brassicaceae</taxon>
        <taxon>Camelineae</taxon>
        <taxon>Arabidopsis</taxon>
    </lineage>
</organism>
<feature type="domain" description="Peptidase M16 N-terminal" evidence="1">
    <location>
        <begin position="153"/>
        <end position="232"/>
    </location>
</feature>
<dbReference type="PANTHER" id="PTHR43016">
    <property type="entry name" value="PRESEQUENCE PROTEASE"/>
    <property type="match status" value="1"/>
</dbReference>
<gene>
    <name evidence="2" type="ordered locus">AXX17_At1g43810</name>
</gene>
<dbReference type="Pfam" id="PF00675">
    <property type="entry name" value="Peptidase_M16"/>
    <property type="match status" value="1"/>
</dbReference>
<dbReference type="AlphaFoldDB" id="A0A178WF36"/>
<dbReference type="SUPFAM" id="SSF63411">
    <property type="entry name" value="LuxS/MPP-like metallohydrolase"/>
    <property type="match status" value="1"/>
</dbReference>
<dbReference type="Gene3D" id="3.30.830.10">
    <property type="entry name" value="Metalloenzyme, LuxS/M16 peptidase-like"/>
    <property type="match status" value="1"/>
</dbReference>
<reference evidence="3" key="1">
    <citation type="journal article" date="2016" name="Proc. Natl. Acad. Sci. U.S.A.">
        <title>Chromosome-level assembly of Arabidopsis thaliana Ler reveals the extent of translocation and inversion polymorphisms.</title>
        <authorList>
            <person name="Zapata L."/>
            <person name="Ding J."/>
            <person name="Willing E.M."/>
            <person name="Hartwig B."/>
            <person name="Bezdan D."/>
            <person name="Jiao W.B."/>
            <person name="Patel V."/>
            <person name="Velikkakam James G."/>
            <person name="Koornneef M."/>
            <person name="Ossowski S."/>
            <person name="Schneeberger K."/>
        </authorList>
    </citation>
    <scope>NUCLEOTIDE SEQUENCE [LARGE SCALE GENOMIC DNA]</scope>
    <source>
        <strain evidence="3">cv. Landsberg erecta</strain>
    </source>
</reference>
<evidence type="ECO:0000259" key="1">
    <source>
        <dbReference type="Pfam" id="PF00675"/>
    </source>
</evidence>